<proteinExistence type="predicted"/>
<dbReference type="EMBL" id="MU003561">
    <property type="protein sequence ID" value="KAF2462845.1"/>
    <property type="molecule type" value="Genomic_DNA"/>
</dbReference>
<evidence type="ECO:0000313" key="1">
    <source>
        <dbReference type="EMBL" id="KAF2462845.1"/>
    </source>
</evidence>
<evidence type="ECO:0000313" key="2">
    <source>
        <dbReference type="Proteomes" id="UP000799755"/>
    </source>
</evidence>
<sequence>MACCYIAASMIAFIIRGCDALDINLHIQYNESVEHGYDEVEEEYIGEKKREDVEASDATVVSISGMTCAACTSTVESALKEVTNVNEVFVSLPYQEARIFHSTKLNYKEVVSAIVAVGYDAEIGERASARKIATLRCTEELETLRNSVKGLSFFSAAIFASGTFLDYSRYASLLQSPTVQFSRDVMLFALTTIAAGRYGIWIFKNSGNAALHLRVNMHTLISASTVVGLSLTLLNMFHKNPRPDALYFDTILGVLLIITVGRYMDLLSRRRATDAFAGLYSLRDQTSTKRVLTSMVRSGDEILIEAFNIVPCDCYVVSGTSHVNEAVITGESLPKTKSEGDLLLAGSRNGPNQLHARINQDFERSYLSQLIRSVENSFSSKVSVQYRIDIITQYFVGAIFAIAIPTAVYTYVTQCDRGSDYVSWQKGILMLNGGETMERLKSITHIVMDKTGTLTRGTMTVGGIVVNGLWKDEGDKLATLICAAEEHGMAAHPLAVAIFRKFLPISGDMWKKLKDTGAARNFAQSGGRGVRCEVNTGDGLWRNVVLGNISWMKENNIRGIESLSIDVEKEGSAAFDVIRPDAKVTIDALKTHGVEISILTGDQPAEAWRISRELGIPVLDFAATPDVKLKHIKSIQARGGKVGDGMNDGPSLAAADVGVMIVNGRKCLTSGGSVLLLRPQLQSLITLLEISRTVMRQVSTNIAWVITYNVVAVALAMGLGKPLHVEISPPIAAAMMSVSSSFITVQGLLLRSRLAKEKEPDD</sequence>
<accession>A0ACB6Q9N2</accession>
<comment type="caution">
    <text evidence="1">The sequence shown here is derived from an EMBL/GenBank/DDBJ whole genome shotgun (WGS) entry which is preliminary data.</text>
</comment>
<gene>
    <name evidence="1" type="ORF">BDR25DRAFT_386086</name>
</gene>
<dbReference type="Proteomes" id="UP000799755">
    <property type="component" value="Unassembled WGS sequence"/>
</dbReference>
<protein>
    <submittedName>
        <fullName evidence="1">HAD-like protein</fullName>
    </submittedName>
</protein>
<keyword evidence="2" id="KW-1185">Reference proteome</keyword>
<name>A0ACB6Q9N2_9PLEO</name>
<organism evidence="1 2">
    <name type="scientific">Lindgomyces ingoldianus</name>
    <dbReference type="NCBI Taxonomy" id="673940"/>
    <lineage>
        <taxon>Eukaryota</taxon>
        <taxon>Fungi</taxon>
        <taxon>Dikarya</taxon>
        <taxon>Ascomycota</taxon>
        <taxon>Pezizomycotina</taxon>
        <taxon>Dothideomycetes</taxon>
        <taxon>Pleosporomycetidae</taxon>
        <taxon>Pleosporales</taxon>
        <taxon>Lindgomycetaceae</taxon>
        <taxon>Lindgomyces</taxon>
    </lineage>
</organism>
<reference evidence="1" key="1">
    <citation type="journal article" date="2020" name="Stud. Mycol.">
        <title>101 Dothideomycetes genomes: a test case for predicting lifestyles and emergence of pathogens.</title>
        <authorList>
            <person name="Haridas S."/>
            <person name="Albert R."/>
            <person name="Binder M."/>
            <person name="Bloem J."/>
            <person name="Labutti K."/>
            <person name="Salamov A."/>
            <person name="Andreopoulos B."/>
            <person name="Baker S."/>
            <person name="Barry K."/>
            <person name="Bills G."/>
            <person name="Bluhm B."/>
            <person name="Cannon C."/>
            <person name="Castanera R."/>
            <person name="Culley D."/>
            <person name="Daum C."/>
            <person name="Ezra D."/>
            <person name="Gonzalez J."/>
            <person name="Henrissat B."/>
            <person name="Kuo A."/>
            <person name="Liang C."/>
            <person name="Lipzen A."/>
            <person name="Lutzoni F."/>
            <person name="Magnuson J."/>
            <person name="Mondo S."/>
            <person name="Nolan M."/>
            <person name="Ohm R."/>
            <person name="Pangilinan J."/>
            <person name="Park H.-J."/>
            <person name="Ramirez L."/>
            <person name="Alfaro M."/>
            <person name="Sun H."/>
            <person name="Tritt A."/>
            <person name="Yoshinaga Y."/>
            <person name="Zwiers L.-H."/>
            <person name="Turgeon B."/>
            <person name="Goodwin S."/>
            <person name="Spatafora J."/>
            <person name="Crous P."/>
            <person name="Grigoriev I."/>
        </authorList>
    </citation>
    <scope>NUCLEOTIDE SEQUENCE</scope>
    <source>
        <strain evidence="1">ATCC 200398</strain>
    </source>
</reference>